<gene>
    <name evidence="1" type="ORF">Adt_34138</name>
</gene>
<dbReference type="EMBL" id="JBFOLK010000010">
    <property type="protein sequence ID" value="KAL2481172.1"/>
    <property type="molecule type" value="Genomic_DNA"/>
</dbReference>
<protein>
    <submittedName>
        <fullName evidence="1">Uncharacterized protein</fullName>
    </submittedName>
</protein>
<dbReference type="Proteomes" id="UP001604336">
    <property type="component" value="Unassembled WGS sequence"/>
</dbReference>
<sequence length="162" mass="18877">MDDNDENLPFSVGIRNASIPKITPYTSKWDPLRPCKHLQDRDEPSRGKSSINMQGFSSYLVRGSKEVVQQTCRRKHLQLAGVEEDIHQLLLVWKPASALVQRLHDIRQAKFEPLQSYLSHFNEEMLFCERIFDAEALSAFKGRLDMNLPFWKRHPQQESNNL</sequence>
<evidence type="ECO:0000313" key="1">
    <source>
        <dbReference type="EMBL" id="KAL2481172.1"/>
    </source>
</evidence>
<reference evidence="2" key="1">
    <citation type="submission" date="2024-07" db="EMBL/GenBank/DDBJ databases">
        <title>Two chromosome-level genome assemblies of Korean endemic species Abeliophyllum distichum and Forsythia ovata (Oleaceae).</title>
        <authorList>
            <person name="Jang H."/>
        </authorList>
    </citation>
    <scope>NUCLEOTIDE SEQUENCE [LARGE SCALE GENOMIC DNA]</scope>
</reference>
<dbReference type="AlphaFoldDB" id="A0ABD1QY96"/>
<proteinExistence type="predicted"/>
<evidence type="ECO:0000313" key="2">
    <source>
        <dbReference type="Proteomes" id="UP001604336"/>
    </source>
</evidence>
<comment type="caution">
    <text evidence="1">The sequence shown here is derived from an EMBL/GenBank/DDBJ whole genome shotgun (WGS) entry which is preliminary data.</text>
</comment>
<accession>A0ABD1QY96</accession>
<keyword evidence="2" id="KW-1185">Reference proteome</keyword>
<name>A0ABD1QY96_9LAMI</name>
<organism evidence="1 2">
    <name type="scientific">Abeliophyllum distichum</name>
    <dbReference type="NCBI Taxonomy" id="126358"/>
    <lineage>
        <taxon>Eukaryota</taxon>
        <taxon>Viridiplantae</taxon>
        <taxon>Streptophyta</taxon>
        <taxon>Embryophyta</taxon>
        <taxon>Tracheophyta</taxon>
        <taxon>Spermatophyta</taxon>
        <taxon>Magnoliopsida</taxon>
        <taxon>eudicotyledons</taxon>
        <taxon>Gunneridae</taxon>
        <taxon>Pentapetalae</taxon>
        <taxon>asterids</taxon>
        <taxon>lamiids</taxon>
        <taxon>Lamiales</taxon>
        <taxon>Oleaceae</taxon>
        <taxon>Forsythieae</taxon>
        <taxon>Abeliophyllum</taxon>
    </lineage>
</organism>